<dbReference type="AlphaFoldDB" id="A0A7L4ZH84"/>
<sequence length="108" mass="12640">MNFKTIEEGKQMAIISYITLIGLVIAFSMNVDKKNEFARFHIRQALGLNILFYMISFFIGYFNSWMISGSFYVFFIVLWVFGLTNAIQGEHKPIPLLGDYFQDWFKSV</sequence>
<dbReference type="Proteomes" id="UP000464657">
    <property type="component" value="Chromosome"/>
</dbReference>
<evidence type="ECO:0000256" key="3">
    <source>
        <dbReference type="ARBA" id="ARBA00022989"/>
    </source>
</evidence>
<keyword evidence="4 5" id="KW-0472">Membrane</keyword>
<evidence type="ECO:0008006" key="8">
    <source>
        <dbReference type="Google" id="ProtNLM"/>
    </source>
</evidence>
<dbReference type="RefSeq" id="WP_160128319.1">
    <property type="nucleotide sequence ID" value="NZ_CP019288.1"/>
</dbReference>
<keyword evidence="2 5" id="KW-0812">Transmembrane</keyword>
<dbReference type="Pfam" id="PF09685">
    <property type="entry name" value="MamF_MmsF"/>
    <property type="match status" value="1"/>
</dbReference>
<dbReference type="OrthoDB" id="6400719at2"/>
<name>A0A7L4ZH84_9FLAO</name>
<dbReference type="InterPro" id="IPR019109">
    <property type="entry name" value="MamF_MmsF"/>
</dbReference>
<organism evidence="6 7">
    <name type="scientific">Kordia antarctica</name>
    <dbReference type="NCBI Taxonomy" id="1218801"/>
    <lineage>
        <taxon>Bacteria</taxon>
        <taxon>Pseudomonadati</taxon>
        <taxon>Bacteroidota</taxon>
        <taxon>Flavobacteriia</taxon>
        <taxon>Flavobacteriales</taxon>
        <taxon>Flavobacteriaceae</taxon>
        <taxon>Kordia</taxon>
    </lineage>
</organism>
<evidence type="ECO:0000256" key="1">
    <source>
        <dbReference type="ARBA" id="ARBA00004141"/>
    </source>
</evidence>
<evidence type="ECO:0000313" key="6">
    <source>
        <dbReference type="EMBL" id="QHI35586.1"/>
    </source>
</evidence>
<accession>A0A7L4ZH84</accession>
<proteinExistence type="predicted"/>
<feature type="transmembrane region" description="Helical" evidence="5">
    <location>
        <begin position="43"/>
        <end position="63"/>
    </location>
</feature>
<gene>
    <name evidence="6" type="ORF">IMCC3317_09320</name>
</gene>
<evidence type="ECO:0000256" key="2">
    <source>
        <dbReference type="ARBA" id="ARBA00022692"/>
    </source>
</evidence>
<feature type="transmembrane region" description="Helical" evidence="5">
    <location>
        <begin position="69"/>
        <end position="87"/>
    </location>
</feature>
<evidence type="ECO:0000256" key="5">
    <source>
        <dbReference type="SAM" id="Phobius"/>
    </source>
</evidence>
<reference evidence="6 7" key="1">
    <citation type="journal article" date="2013" name="Int. J. Syst. Evol. Microbiol.">
        <title>Kordia antarctica sp. nov., isolated from Antarctic seawater.</title>
        <authorList>
            <person name="Baek K."/>
            <person name="Choi A."/>
            <person name="Kang I."/>
            <person name="Lee K."/>
            <person name="Cho J.C."/>
        </authorList>
    </citation>
    <scope>NUCLEOTIDE SEQUENCE [LARGE SCALE GENOMIC DNA]</scope>
    <source>
        <strain evidence="6 7">IMCC3317</strain>
    </source>
</reference>
<dbReference type="KEGG" id="kan:IMCC3317_09320"/>
<keyword evidence="7" id="KW-1185">Reference proteome</keyword>
<evidence type="ECO:0000256" key="4">
    <source>
        <dbReference type="ARBA" id="ARBA00023136"/>
    </source>
</evidence>
<feature type="transmembrane region" description="Helical" evidence="5">
    <location>
        <begin position="12"/>
        <end position="31"/>
    </location>
</feature>
<keyword evidence="3 5" id="KW-1133">Transmembrane helix</keyword>
<dbReference type="EMBL" id="CP019288">
    <property type="protein sequence ID" value="QHI35586.1"/>
    <property type="molecule type" value="Genomic_DNA"/>
</dbReference>
<comment type="subcellular location">
    <subcellularLocation>
        <location evidence="1">Membrane</location>
        <topology evidence="1">Multi-pass membrane protein</topology>
    </subcellularLocation>
</comment>
<protein>
    <recommendedName>
        <fullName evidence="8">Chloroplast import component protein (Tic20)</fullName>
    </recommendedName>
</protein>
<evidence type="ECO:0000313" key="7">
    <source>
        <dbReference type="Proteomes" id="UP000464657"/>
    </source>
</evidence>